<proteinExistence type="predicted"/>
<dbReference type="EMBL" id="MFYX01000126">
    <property type="protein sequence ID" value="OGK01386.1"/>
    <property type="molecule type" value="Genomic_DNA"/>
</dbReference>
<evidence type="ECO:0000313" key="2">
    <source>
        <dbReference type="Proteomes" id="UP000179243"/>
    </source>
</evidence>
<name>A0A1F7F4E6_UNCRA</name>
<accession>A0A1F7F4E6</accession>
<sequence length="164" mass="18564">MKPWFLPLVILIVLQPLFAARVRETFDYCAGINILDIKTGTYYLLLEKKMTPSSSFGILAMIQPDDGADSIQNSTYGGGAFYRKYSNSFFLELHLLGGYTEEKAGASPLNRRFVAEPALGIGYKLMLRHFYFEPLFELAPVVYLDTFKTGKEWTSFLFIAGLVF</sequence>
<dbReference type="AlphaFoldDB" id="A0A1F7F4E6"/>
<comment type="caution">
    <text evidence="1">The sequence shown here is derived from an EMBL/GenBank/DDBJ whole genome shotgun (WGS) entry which is preliminary data.</text>
</comment>
<dbReference type="Proteomes" id="UP000179243">
    <property type="component" value="Unassembled WGS sequence"/>
</dbReference>
<evidence type="ECO:0000313" key="1">
    <source>
        <dbReference type="EMBL" id="OGK01386.1"/>
    </source>
</evidence>
<protein>
    <submittedName>
        <fullName evidence="1">Uncharacterized protein</fullName>
    </submittedName>
</protein>
<organism evidence="1 2">
    <name type="scientific">Candidatus Raymondbacteria bacterium RIFOXYD12_FULL_49_13</name>
    <dbReference type="NCBI Taxonomy" id="1817890"/>
    <lineage>
        <taxon>Bacteria</taxon>
        <taxon>Raymondiibacteriota</taxon>
    </lineage>
</organism>
<reference evidence="1 2" key="1">
    <citation type="journal article" date="2016" name="Nat. Commun.">
        <title>Thousands of microbial genomes shed light on interconnected biogeochemical processes in an aquifer system.</title>
        <authorList>
            <person name="Anantharaman K."/>
            <person name="Brown C.T."/>
            <person name="Hug L.A."/>
            <person name="Sharon I."/>
            <person name="Castelle C.J."/>
            <person name="Probst A.J."/>
            <person name="Thomas B.C."/>
            <person name="Singh A."/>
            <person name="Wilkins M.J."/>
            <person name="Karaoz U."/>
            <person name="Brodie E.L."/>
            <person name="Williams K.H."/>
            <person name="Hubbard S.S."/>
            <person name="Banfield J.F."/>
        </authorList>
    </citation>
    <scope>NUCLEOTIDE SEQUENCE [LARGE SCALE GENOMIC DNA]</scope>
</reference>
<gene>
    <name evidence="1" type="ORF">A2519_14820</name>
</gene>